<reference evidence="1" key="1">
    <citation type="submission" date="2021-01" db="UniProtKB">
        <authorList>
            <consortium name="EnsemblMetazoa"/>
        </authorList>
    </citation>
    <scope>IDENTIFICATION</scope>
    <source>
        <strain evidence="1">DH4</strain>
    </source>
</reference>
<dbReference type="PANTHER" id="PTHR12480:SF19">
    <property type="entry name" value="CUPIN-LIKE DOMAIN-CONTAINING PROTEIN"/>
    <property type="match status" value="1"/>
</dbReference>
<dbReference type="RefSeq" id="XP_006566574.1">
    <property type="nucleotide sequence ID" value="XM_006566511.3"/>
</dbReference>
<dbReference type="EnsemblMetazoa" id="XM_006566511">
    <property type="protein sequence ID" value="XP_006566574"/>
    <property type="gene ID" value="LOC725952"/>
</dbReference>
<protein>
    <submittedName>
        <fullName evidence="3">Uncharacterized protein LOC725952 isoform X1</fullName>
    </submittedName>
</protein>
<evidence type="ECO:0000313" key="2">
    <source>
        <dbReference type="Proteomes" id="UP000005203"/>
    </source>
</evidence>
<gene>
    <name evidence="3" type="primary">LOC725952</name>
</gene>
<organism evidence="1">
    <name type="scientific">Apis mellifera</name>
    <name type="common">Honeybee</name>
    <dbReference type="NCBI Taxonomy" id="7460"/>
    <lineage>
        <taxon>Eukaryota</taxon>
        <taxon>Metazoa</taxon>
        <taxon>Ecdysozoa</taxon>
        <taxon>Arthropoda</taxon>
        <taxon>Hexapoda</taxon>
        <taxon>Insecta</taxon>
        <taxon>Pterygota</taxon>
        <taxon>Neoptera</taxon>
        <taxon>Endopterygota</taxon>
        <taxon>Hymenoptera</taxon>
        <taxon>Apocrita</taxon>
        <taxon>Aculeata</taxon>
        <taxon>Apoidea</taxon>
        <taxon>Anthophila</taxon>
        <taxon>Apidae</taxon>
        <taxon>Apis</taxon>
    </lineage>
</organism>
<dbReference type="GeneID" id="725952"/>
<keyword evidence="2" id="KW-1185">Reference proteome</keyword>
<evidence type="ECO:0000313" key="1">
    <source>
        <dbReference type="EnsemblMetazoa" id="XP_006566574"/>
    </source>
</evidence>
<accession>A0A8B6Z2Y2</accession>
<accession>A0A7M7GZ59</accession>
<dbReference type="Proteomes" id="UP000005203">
    <property type="component" value="Linkage group LG11"/>
</dbReference>
<dbReference type="GO" id="GO:0016706">
    <property type="term" value="F:2-oxoglutarate-dependent dioxygenase activity"/>
    <property type="evidence" value="ECO:0007669"/>
    <property type="project" value="TreeGrafter"/>
</dbReference>
<dbReference type="SUPFAM" id="SSF51197">
    <property type="entry name" value="Clavaminate synthase-like"/>
    <property type="match status" value="1"/>
</dbReference>
<dbReference type="KEGG" id="ame:725952"/>
<dbReference type="Gene3D" id="2.60.120.650">
    <property type="entry name" value="Cupin"/>
    <property type="match status" value="1"/>
</dbReference>
<reference evidence="3" key="2">
    <citation type="submission" date="2025-04" db="UniProtKB">
        <authorList>
            <consortium name="RefSeq"/>
        </authorList>
    </citation>
    <scope>IDENTIFICATION</scope>
    <source>
        <strain evidence="3">DH4</strain>
        <tissue evidence="3">Whole body</tissue>
    </source>
</reference>
<dbReference type="InterPro" id="IPR050910">
    <property type="entry name" value="JMJD6_ArgDemeth/LysHydrox"/>
</dbReference>
<dbReference type="PANTHER" id="PTHR12480">
    <property type="entry name" value="ARGININE DEMETHYLASE AND LYSYL-HYDROXYLASE JMJD"/>
    <property type="match status" value="1"/>
</dbReference>
<sequence>MTTDGVTAEDAGRKRSRDLEHARKELASVMERIEGTGGLAGRPIKYFRARRLLARSARRARSSRLLPLLPATAGKHLWILAPILASILGRAAWNYGQAARHHKCLAELPPFTQKIFRPAEDCSICRGVEQVDRILDVDPSIFEERYAYSGRPVVVVDAAINWTATEVFSFPFFKSLYEGVDGNCQFFPYRTEFKSLREVFEMSADRSLLEEGTEPWYVGWSNCDEEIGSLLRQHYHRPYFLPATAETEKTDWIFMGSHGYGAPMHVDDVEHPSWQAQIKGEKLWILDPPRECHYACKRLEVVVHPGEIIVLDTNRWYHQTVIVSEEMSITIGAEYD</sequence>
<proteinExistence type="predicted"/>
<evidence type="ECO:0000313" key="3">
    <source>
        <dbReference type="RefSeq" id="XP_006566574.1"/>
    </source>
</evidence>
<dbReference type="AlphaFoldDB" id="A0A7M7GZ59"/>
<dbReference type="OrthoDB" id="10063099at2759"/>
<name>A0A7M7GZ59_APIME</name>